<evidence type="ECO:0000313" key="2">
    <source>
        <dbReference type="Proteomes" id="UP000195696"/>
    </source>
</evidence>
<protein>
    <recommendedName>
        <fullName evidence="3">Group-specific protein</fullName>
    </recommendedName>
</protein>
<sequence>MKLYFKDIEIGCITDVFGETPWMYGTIHLNDNSKPYQEYFREMVDEDSTFDFESIDPEFLDDENWSVFDENEEKYLGIDIPAIHIEDTTIAWRWR</sequence>
<evidence type="ECO:0000313" key="1">
    <source>
        <dbReference type="EMBL" id="SCB67939.1"/>
    </source>
</evidence>
<dbReference type="EMBL" id="FMAK01000030">
    <property type="protein sequence ID" value="SCB67939.1"/>
    <property type="molecule type" value="Genomic_DNA"/>
</dbReference>
<name>A0A1G4EPJ0_BACMY</name>
<dbReference type="AlphaFoldDB" id="A0A1G4EPJ0"/>
<proteinExistence type="predicted"/>
<organism evidence="1 2">
    <name type="scientific">Bacillus mycoides</name>
    <dbReference type="NCBI Taxonomy" id="1405"/>
    <lineage>
        <taxon>Bacteria</taxon>
        <taxon>Bacillati</taxon>
        <taxon>Bacillota</taxon>
        <taxon>Bacilli</taxon>
        <taxon>Bacillales</taxon>
        <taxon>Bacillaceae</taxon>
        <taxon>Bacillus</taxon>
        <taxon>Bacillus cereus group</taxon>
    </lineage>
</organism>
<accession>A0A1G4EPJ0</accession>
<evidence type="ECO:0008006" key="3">
    <source>
        <dbReference type="Google" id="ProtNLM"/>
    </source>
</evidence>
<dbReference type="RefSeq" id="WP_016104706.1">
    <property type="nucleotide sequence ID" value="NZ_CP035953.1"/>
</dbReference>
<reference evidence="1 2" key="1">
    <citation type="submission" date="2016-08" db="EMBL/GenBank/DDBJ databases">
        <authorList>
            <person name="Seilhamer J.J."/>
        </authorList>
    </citation>
    <scope>NUCLEOTIDE SEQUENCE [LARGE SCALE GENOMIC DNA]</scope>
    <source>
        <strain evidence="1 2">SDA_GO95</strain>
    </source>
</reference>
<dbReference type="Proteomes" id="UP000195696">
    <property type="component" value="Unassembled WGS sequence"/>
</dbReference>
<gene>
    <name evidence="1" type="ORF">BWGO95_02069</name>
</gene>